<dbReference type="Proteomes" id="UP000199502">
    <property type="component" value="Unassembled WGS sequence"/>
</dbReference>
<name>A0A1G5BLG1_9RHOB</name>
<evidence type="ECO:0000256" key="1">
    <source>
        <dbReference type="SAM" id="Phobius"/>
    </source>
</evidence>
<keyword evidence="1" id="KW-1133">Transmembrane helix</keyword>
<feature type="transmembrane region" description="Helical" evidence="1">
    <location>
        <begin position="33"/>
        <end position="51"/>
    </location>
</feature>
<accession>A0A1G5BLG1</accession>
<organism evidence="2 3">
    <name type="scientific">Paracoccus tibetensis</name>
    <dbReference type="NCBI Taxonomy" id="336292"/>
    <lineage>
        <taxon>Bacteria</taxon>
        <taxon>Pseudomonadati</taxon>
        <taxon>Pseudomonadota</taxon>
        <taxon>Alphaproteobacteria</taxon>
        <taxon>Rhodobacterales</taxon>
        <taxon>Paracoccaceae</taxon>
        <taxon>Paracoccus</taxon>
    </lineage>
</organism>
<reference evidence="2 3" key="1">
    <citation type="submission" date="2016-10" db="EMBL/GenBank/DDBJ databases">
        <authorList>
            <person name="de Groot N.N."/>
        </authorList>
    </citation>
    <scope>NUCLEOTIDE SEQUENCE [LARGE SCALE GENOMIC DNA]</scope>
    <source>
        <strain evidence="2 3">CGMCC 1.8925</strain>
    </source>
</reference>
<keyword evidence="1" id="KW-0812">Transmembrane</keyword>
<dbReference type="STRING" id="336292.SAMN05660710_00194"/>
<keyword evidence="1" id="KW-0472">Membrane</keyword>
<dbReference type="EMBL" id="FMVT01000001">
    <property type="protein sequence ID" value="SCX90983.1"/>
    <property type="molecule type" value="Genomic_DNA"/>
</dbReference>
<feature type="transmembrane region" description="Helical" evidence="1">
    <location>
        <begin position="57"/>
        <end position="76"/>
    </location>
</feature>
<sequence length="166" mass="18804">MPYQWTTNAAPDQSGAVLHELRIWPHRSLPRRGFAWFIGVTAALLLLPLLAVLGTAVMWGVLPFAALAVAGVWFAIQKTYESGEALEELRLDRRLLTVRRFDPGRPMREWQTNSYWVRAALRKGPVEAYLTVTDGQREIELGAFLTPDERRTLCEELTRTLGTVRG</sequence>
<gene>
    <name evidence="2" type="ORF">SAMN05660710_00194</name>
</gene>
<dbReference type="InterPro" id="IPR019253">
    <property type="entry name" value="DUF2244_TM"/>
</dbReference>
<proteinExistence type="predicted"/>
<protein>
    <submittedName>
        <fullName evidence="2">Uncharacterized membrane protein</fullName>
    </submittedName>
</protein>
<evidence type="ECO:0000313" key="3">
    <source>
        <dbReference type="Proteomes" id="UP000199502"/>
    </source>
</evidence>
<evidence type="ECO:0000313" key="2">
    <source>
        <dbReference type="EMBL" id="SCX90983.1"/>
    </source>
</evidence>
<keyword evidence="3" id="KW-1185">Reference proteome</keyword>
<dbReference type="AlphaFoldDB" id="A0A1G5BLG1"/>
<dbReference type="OrthoDB" id="9808190at2"/>
<dbReference type="Pfam" id="PF10003">
    <property type="entry name" value="DUF2244"/>
    <property type="match status" value="1"/>
</dbReference>